<dbReference type="AlphaFoldDB" id="A0A1C7MCX2"/>
<feature type="compositionally biased region" description="Polar residues" evidence="1">
    <location>
        <begin position="368"/>
        <end position="384"/>
    </location>
</feature>
<organism evidence="2 3">
    <name type="scientific">Grifola frondosa</name>
    <name type="common">Maitake</name>
    <name type="synonym">Polyporus frondosus</name>
    <dbReference type="NCBI Taxonomy" id="5627"/>
    <lineage>
        <taxon>Eukaryota</taxon>
        <taxon>Fungi</taxon>
        <taxon>Dikarya</taxon>
        <taxon>Basidiomycota</taxon>
        <taxon>Agaricomycotina</taxon>
        <taxon>Agaricomycetes</taxon>
        <taxon>Polyporales</taxon>
        <taxon>Grifolaceae</taxon>
        <taxon>Grifola</taxon>
    </lineage>
</organism>
<reference evidence="2 3" key="1">
    <citation type="submission" date="2016-03" db="EMBL/GenBank/DDBJ databases">
        <title>Whole genome sequencing of Grifola frondosa 9006-11.</title>
        <authorList>
            <person name="Min B."/>
            <person name="Park H."/>
            <person name="Kim J.-G."/>
            <person name="Cho H."/>
            <person name="Oh Y.-L."/>
            <person name="Kong W.-S."/>
            <person name="Choi I.-G."/>
        </authorList>
    </citation>
    <scope>NUCLEOTIDE SEQUENCE [LARGE SCALE GENOMIC DNA]</scope>
    <source>
        <strain evidence="2 3">9006-11</strain>
    </source>
</reference>
<accession>A0A1C7MCX2</accession>
<gene>
    <name evidence="2" type="ORF">A0H81_05058</name>
</gene>
<keyword evidence="3" id="KW-1185">Reference proteome</keyword>
<evidence type="ECO:0000313" key="2">
    <source>
        <dbReference type="EMBL" id="OBZ74662.1"/>
    </source>
</evidence>
<feature type="region of interest" description="Disordered" evidence="1">
    <location>
        <begin position="368"/>
        <end position="397"/>
    </location>
</feature>
<feature type="compositionally biased region" description="Low complexity" evidence="1">
    <location>
        <begin position="158"/>
        <end position="176"/>
    </location>
</feature>
<protein>
    <submittedName>
        <fullName evidence="2">Uncharacterized protein</fullName>
    </submittedName>
</protein>
<dbReference type="EMBL" id="LUGG01000005">
    <property type="protein sequence ID" value="OBZ74662.1"/>
    <property type="molecule type" value="Genomic_DNA"/>
</dbReference>
<dbReference type="Proteomes" id="UP000092993">
    <property type="component" value="Unassembled WGS sequence"/>
</dbReference>
<name>A0A1C7MCX2_GRIFR</name>
<evidence type="ECO:0000313" key="3">
    <source>
        <dbReference type="Proteomes" id="UP000092993"/>
    </source>
</evidence>
<proteinExistence type="predicted"/>
<comment type="caution">
    <text evidence="2">The sequence shown here is derived from an EMBL/GenBank/DDBJ whole genome shotgun (WGS) entry which is preliminary data.</text>
</comment>
<dbReference type="OrthoDB" id="2839137at2759"/>
<sequence>MSLNYPIRSTHLKHSLSGYFLAKPWQNSSVNIATRPPHSLLYAWSRSYLRPKSFENGSVRHAVETLDPQRLTSADFVDLSGSTCTPIWDIRALPRRGKKHTSASSQSRMEEPRTQGETLQEAFQSKPRHGALPRYTRQRSCELRAGNGPDGAERDPMASDAAGAHAAARDPAVAPPARRARLGGVLERCVELADRPVTSHGALVHALGQPFPVAFDKQNVHVHLVARDSIFRLGLGFPFCDSRSPARQRFQPYAGAGLCCFERSTLPQHRGTRTVVFRVVKIVEPVRLRFPEYDGYVSEPREGSCSAGMGSRGRGMSINRCVVRRTREFLWCLSPCLNDVMYCIRIRETIIVYFDTVYGLTARLLSSATPSKGQDDPSTNSTATCDDAAPKRSTQPLSCTSPWAIAVKRSSLDVVYVADSIS</sequence>
<evidence type="ECO:0000256" key="1">
    <source>
        <dbReference type="SAM" id="MobiDB-lite"/>
    </source>
</evidence>
<feature type="region of interest" description="Disordered" evidence="1">
    <location>
        <begin position="95"/>
        <end position="176"/>
    </location>
</feature>